<gene>
    <name evidence="18" type="ORF">BVJ53_01765</name>
    <name evidence="19" type="ORF">OFW50_06060</name>
</gene>
<dbReference type="PROSITE" id="PS00428">
    <property type="entry name" value="FTSW_RODA_SPOVE"/>
    <property type="match status" value="1"/>
</dbReference>
<dbReference type="GO" id="GO:0051301">
    <property type="term" value="P:cell division"/>
    <property type="evidence" value="ECO:0007669"/>
    <property type="project" value="UniProtKB-KW"/>
</dbReference>
<evidence type="ECO:0000256" key="1">
    <source>
        <dbReference type="ARBA" id="ARBA00004141"/>
    </source>
</evidence>
<dbReference type="PANTHER" id="PTHR30474:SF2">
    <property type="entry name" value="PEPTIDOGLYCAN GLYCOSYLTRANSFERASE FTSW-RELATED"/>
    <property type="match status" value="1"/>
</dbReference>
<evidence type="ECO:0000256" key="10">
    <source>
        <dbReference type="ARBA" id="ARBA00033270"/>
    </source>
</evidence>
<evidence type="ECO:0000256" key="5">
    <source>
        <dbReference type="ARBA" id="ARBA00022960"/>
    </source>
</evidence>
<feature type="transmembrane region" description="Helical" evidence="17">
    <location>
        <begin position="47"/>
        <end position="65"/>
    </location>
</feature>
<evidence type="ECO:0000256" key="9">
    <source>
        <dbReference type="ARBA" id="ARBA00032370"/>
    </source>
</evidence>
<reference evidence="19" key="2">
    <citation type="submission" date="2022-10" db="EMBL/GenBank/DDBJ databases">
        <title>Comparative genomic analysis and in-vitro probiotic properties of the potential probiotic L. chiayiensis AACE 3.</title>
        <authorList>
            <person name="Kang X."/>
        </authorList>
    </citation>
    <scope>NUCLEOTIDE SEQUENCE</scope>
    <source>
        <strain evidence="19">AACE 3</strain>
    </source>
</reference>
<evidence type="ECO:0000256" key="6">
    <source>
        <dbReference type="ARBA" id="ARBA00022984"/>
    </source>
</evidence>
<evidence type="ECO:0000313" key="19">
    <source>
        <dbReference type="EMBL" id="UYN57628.1"/>
    </source>
</evidence>
<keyword evidence="8 17" id="KW-0472">Membrane</keyword>
<evidence type="ECO:0000313" key="21">
    <source>
        <dbReference type="Proteomes" id="UP001164790"/>
    </source>
</evidence>
<comment type="catalytic activity">
    <reaction evidence="15">
        <text>[GlcNAc-(1-&gt;4)-Mur2Ac(oyl-L-Ala-gamma-D-Glu-L-Lys-D-Ala-D-Ala)](n)-di-trans,octa-cis-undecaprenyl diphosphate + beta-D-GlcNAc-(1-&gt;4)-Mur2Ac(oyl-L-Ala-gamma-D-Glu-L-Lys-D-Ala-D-Ala)-di-trans,octa-cis-undecaprenyl diphosphate = [GlcNAc-(1-&gt;4)-Mur2Ac(oyl-L-Ala-gamma-D-Glu-L-Lys-D-Ala-D-Ala)](n+1)-di-trans,octa-cis-undecaprenyl diphosphate + di-trans,octa-cis-undecaprenyl diphosphate + H(+)</text>
        <dbReference type="Rhea" id="RHEA:23708"/>
        <dbReference type="Rhea" id="RHEA-COMP:9602"/>
        <dbReference type="Rhea" id="RHEA-COMP:9603"/>
        <dbReference type="ChEBI" id="CHEBI:15378"/>
        <dbReference type="ChEBI" id="CHEBI:58405"/>
        <dbReference type="ChEBI" id="CHEBI:60033"/>
        <dbReference type="ChEBI" id="CHEBI:78435"/>
        <dbReference type="EC" id="2.4.99.28"/>
    </reaction>
</comment>
<dbReference type="Proteomes" id="UP001164790">
    <property type="component" value="Chromosome"/>
</dbReference>
<evidence type="ECO:0000256" key="3">
    <source>
        <dbReference type="ARBA" id="ARBA00022679"/>
    </source>
</evidence>
<evidence type="ECO:0000256" key="15">
    <source>
        <dbReference type="ARBA" id="ARBA00049902"/>
    </source>
</evidence>
<evidence type="ECO:0000313" key="18">
    <source>
        <dbReference type="EMBL" id="RXT30280.1"/>
    </source>
</evidence>
<keyword evidence="5" id="KW-0133">Cell shape</keyword>
<dbReference type="EC" id="2.4.99.28" evidence="14"/>
<evidence type="ECO:0000256" key="2">
    <source>
        <dbReference type="ARBA" id="ARBA00022676"/>
    </source>
</evidence>
<evidence type="ECO:0000256" key="11">
    <source>
        <dbReference type="ARBA" id="ARBA00038053"/>
    </source>
</evidence>
<dbReference type="PANTHER" id="PTHR30474">
    <property type="entry name" value="CELL CYCLE PROTEIN"/>
    <property type="match status" value="1"/>
</dbReference>
<protein>
    <recommendedName>
        <fullName evidence="12">Probable peptidoglycan glycosyltransferase FtsW</fullName>
        <ecNumber evidence="14">2.4.99.28</ecNumber>
    </recommendedName>
    <alternativeName>
        <fullName evidence="13">Cell division protein FtsW</fullName>
    </alternativeName>
    <alternativeName>
        <fullName evidence="10">Cell wall polymerase</fullName>
    </alternativeName>
    <alternativeName>
        <fullName evidence="9">Peptidoglycan polymerase</fullName>
    </alternativeName>
</protein>
<keyword evidence="3" id="KW-0808">Transferase</keyword>
<dbReference type="InterPro" id="IPR018365">
    <property type="entry name" value="Cell_cycle_FtsW-rel_CS"/>
</dbReference>
<dbReference type="GO" id="GO:0008360">
    <property type="term" value="P:regulation of cell shape"/>
    <property type="evidence" value="ECO:0007669"/>
    <property type="project" value="UniProtKB-KW"/>
</dbReference>
<feature type="transmembrane region" description="Helical" evidence="17">
    <location>
        <begin position="320"/>
        <end position="341"/>
    </location>
</feature>
<comment type="subcellular location">
    <subcellularLocation>
        <location evidence="1">Membrane</location>
        <topology evidence="1">Multi-pass membrane protein</topology>
    </subcellularLocation>
</comment>
<comment type="function">
    <text evidence="16">Peptidoglycan polymerase that is essential for cell division.</text>
</comment>
<sequence length="390" mass="43774">MRKKLRHVDYFILVPYLILCAIGIVMVYSASAYWVQRQYGVAETKYLLQQIVFVVLGIGTVFFFYNMALKILRNRWVLFVLMSGLFVMLAYLIVHGRAVNGAAAWISIGSFRLQPSEFAKMILIFYLAHMLTSREDSFRQENFRLRQMWQPLFIAGMMMLLVFVEPDTGGFAILFLITLVVVMSSGIPMRYGLLWLLMLVATGILGYYIVSHYHFPGLEHNYAYQRLVAAIHPFQKANAAGNQVVNSLYAINHGGLFGVGLGMSSQKLGYLPEPYTDFILAVIAEELGLVGTVTILGLLFFLVMRFYLIGIRSKNTYHTLIAYGIATMMLVQTVFNVGAVAGVLPVTGVTLPFISYGGSSMIVLSMAIGVMLNISYHSERTQRKVEKTHA</sequence>
<dbReference type="GO" id="GO:0005886">
    <property type="term" value="C:plasma membrane"/>
    <property type="evidence" value="ECO:0007669"/>
    <property type="project" value="TreeGrafter"/>
</dbReference>
<keyword evidence="4 17" id="KW-0812">Transmembrane</keyword>
<evidence type="ECO:0000256" key="7">
    <source>
        <dbReference type="ARBA" id="ARBA00022989"/>
    </source>
</evidence>
<keyword evidence="6" id="KW-0573">Peptidoglycan synthesis</keyword>
<dbReference type="EMBL" id="CP107523">
    <property type="protein sequence ID" value="UYN57628.1"/>
    <property type="molecule type" value="Genomic_DNA"/>
</dbReference>
<dbReference type="GO" id="GO:0015648">
    <property type="term" value="F:lipid-linked peptidoglycan transporter activity"/>
    <property type="evidence" value="ECO:0007669"/>
    <property type="project" value="TreeGrafter"/>
</dbReference>
<evidence type="ECO:0000256" key="16">
    <source>
        <dbReference type="ARBA" id="ARBA00049966"/>
    </source>
</evidence>
<dbReference type="InterPro" id="IPR001182">
    <property type="entry name" value="FtsW/RodA"/>
</dbReference>
<evidence type="ECO:0000256" key="14">
    <source>
        <dbReference type="ARBA" id="ARBA00044770"/>
    </source>
</evidence>
<dbReference type="EMBL" id="MSSM01000003">
    <property type="protein sequence ID" value="RXT30280.1"/>
    <property type="molecule type" value="Genomic_DNA"/>
</dbReference>
<dbReference type="Pfam" id="PF01098">
    <property type="entry name" value="FTSW_RODA_SPOVE"/>
    <property type="match status" value="1"/>
</dbReference>
<reference evidence="18 20" key="1">
    <citation type="submission" date="2017-01" db="EMBL/GenBank/DDBJ databases">
        <title>Lactobacillus chiayiensis sp. nov., a lactic acid bacterium isolated from compost.</title>
        <authorList>
            <person name="Huang C.-H."/>
        </authorList>
    </citation>
    <scope>NUCLEOTIDE SEQUENCE [LARGE SCALE GENOMIC DNA]</scope>
    <source>
        <strain evidence="20">chh01</strain>
        <strain evidence="18">Chh01</strain>
    </source>
</reference>
<dbReference type="GO" id="GO:0032153">
    <property type="term" value="C:cell division site"/>
    <property type="evidence" value="ECO:0007669"/>
    <property type="project" value="TreeGrafter"/>
</dbReference>
<dbReference type="RefSeq" id="WP_129300889.1">
    <property type="nucleotide sequence ID" value="NZ_CP074378.1"/>
</dbReference>
<feature type="transmembrane region" description="Helical" evidence="17">
    <location>
        <begin position="353"/>
        <end position="374"/>
    </location>
</feature>
<dbReference type="AlphaFoldDB" id="A0A4V1P399"/>
<dbReference type="GO" id="GO:0008955">
    <property type="term" value="F:peptidoglycan glycosyltransferase activity"/>
    <property type="evidence" value="ECO:0007669"/>
    <property type="project" value="UniProtKB-EC"/>
</dbReference>
<name>A0A4V1P399_9LACO</name>
<keyword evidence="7 17" id="KW-1133">Transmembrane helix</keyword>
<evidence type="ECO:0000256" key="8">
    <source>
        <dbReference type="ARBA" id="ARBA00023136"/>
    </source>
</evidence>
<evidence type="ECO:0000256" key="17">
    <source>
        <dbReference type="SAM" id="Phobius"/>
    </source>
</evidence>
<feature type="transmembrane region" description="Helical" evidence="17">
    <location>
        <begin position="77"/>
        <end position="96"/>
    </location>
</feature>
<proteinExistence type="inferred from homology"/>
<dbReference type="OrthoDB" id="9812661at2"/>
<evidence type="ECO:0000256" key="12">
    <source>
        <dbReference type="ARBA" id="ARBA00041185"/>
    </source>
</evidence>
<feature type="transmembrane region" description="Helical" evidence="17">
    <location>
        <begin position="12"/>
        <end position="35"/>
    </location>
</feature>
<keyword evidence="21" id="KW-1185">Reference proteome</keyword>
<evidence type="ECO:0000313" key="20">
    <source>
        <dbReference type="Proteomes" id="UP000290475"/>
    </source>
</evidence>
<evidence type="ECO:0000256" key="4">
    <source>
        <dbReference type="ARBA" id="ARBA00022692"/>
    </source>
</evidence>
<keyword evidence="18" id="KW-0132">Cell division</keyword>
<keyword evidence="2" id="KW-0328">Glycosyltransferase</keyword>
<feature type="transmembrane region" description="Helical" evidence="17">
    <location>
        <begin position="278"/>
        <end position="308"/>
    </location>
</feature>
<dbReference type="Proteomes" id="UP000290475">
    <property type="component" value="Unassembled WGS sequence"/>
</dbReference>
<organism evidence="18 20">
    <name type="scientific">Lacticaseibacillus chiayiensis</name>
    <dbReference type="NCBI Taxonomy" id="2100821"/>
    <lineage>
        <taxon>Bacteria</taxon>
        <taxon>Bacillati</taxon>
        <taxon>Bacillota</taxon>
        <taxon>Bacilli</taxon>
        <taxon>Lactobacillales</taxon>
        <taxon>Lactobacillaceae</taxon>
        <taxon>Lacticaseibacillus</taxon>
    </lineage>
</organism>
<accession>A0A4V1P399</accession>
<evidence type="ECO:0000256" key="13">
    <source>
        <dbReference type="ARBA" id="ARBA00041418"/>
    </source>
</evidence>
<keyword evidence="18" id="KW-0131">Cell cycle</keyword>
<feature type="transmembrane region" description="Helical" evidence="17">
    <location>
        <begin position="194"/>
        <end position="215"/>
    </location>
</feature>
<dbReference type="GO" id="GO:0009252">
    <property type="term" value="P:peptidoglycan biosynthetic process"/>
    <property type="evidence" value="ECO:0007669"/>
    <property type="project" value="UniProtKB-KW"/>
</dbReference>
<comment type="similarity">
    <text evidence="11">Belongs to the SEDS family. FtsW subfamily.</text>
</comment>